<protein>
    <submittedName>
        <fullName evidence="1">Uncharacterized protein</fullName>
    </submittedName>
</protein>
<dbReference type="AlphaFoldDB" id="A0A6G1F173"/>
<proteinExistence type="predicted"/>
<organism evidence="1 2">
    <name type="scientific">Oryza meyeriana var. granulata</name>
    <dbReference type="NCBI Taxonomy" id="110450"/>
    <lineage>
        <taxon>Eukaryota</taxon>
        <taxon>Viridiplantae</taxon>
        <taxon>Streptophyta</taxon>
        <taxon>Embryophyta</taxon>
        <taxon>Tracheophyta</taxon>
        <taxon>Spermatophyta</taxon>
        <taxon>Magnoliopsida</taxon>
        <taxon>Liliopsida</taxon>
        <taxon>Poales</taxon>
        <taxon>Poaceae</taxon>
        <taxon>BOP clade</taxon>
        <taxon>Oryzoideae</taxon>
        <taxon>Oryzeae</taxon>
        <taxon>Oryzinae</taxon>
        <taxon>Oryza</taxon>
        <taxon>Oryza meyeriana</taxon>
    </lineage>
</organism>
<accession>A0A6G1F173</accession>
<evidence type="ECO:0000313" key="2">
    <source>
        <dbReference type="Proteomes" id="UP000479710"/>
    </source>
</evidence>
<comment type="caution">
    <text evidence="1">The sequence shown here is derived from an EMBL/GenBank/DDBJ whole genome shotgun (WGS) entry which is preliminary data.</text>
</comment>
<name>A0A6G1F173_9ORYZ</name>
<dbReference type="Proteomes" id="UP000479710">
    <property type="component" value="Unassembled WGS sequence"/>
</dbReference>
<evidence type="ECO:0000313" key="1">
    <source>
        <dbReference type="EMBL" id="KAF0930621.1"/>
    </source>
</evidence>
<reference evidence="1 2" key="1">
    <citation type="submission" date="2019-11" db="EMBL/GenBank/DDBJ databases">
        <title>Whole genome sequence of Oryza granulata.</title>
        <authorList>
            <person name="Li W."/>
        </authorList>
    </citation>
    <scope>NUCLEOTIDE SEQUENCE [LARGE SCALE GENOMIC DNA]</scope>
    <source>
        <strain evidence="2">cv. Menghai</strain>
        <tissue evidence="1">Leaf</tissue>
    </source>
</reference>
<gene>
    <name evidence="1" type="ORF">E2562_033818</name>
</gene>
<sequence length="126" mass="12801">MIASYFGRSATGYGVSTAAATGKKRGCGQQSLPLLWRVGNLLGLQRGGMKAGSSWAEHRCGHLQEARCCGYLEAGKEKGGRAAARVGDLLGLWRGGMKAAVLGASTGKKPGAAVALGPGGRKAGEQ</sequence>
<dbReference type="EMBL" id="SPHZ02000002">
    <property type="protein sequence ID" value="KAF0930621.1"/>
    <property type="molecule type" value="Genomic_DNA"/>
</dbReference>
<keyword evidence="2" id="KW-1185">Reference proteome</keyword>